<evidence type="ECO:0000313" key="1">
    <source>
        <dbReference type="EMBL" id="AKV67105.1"/>
    </source>
</evidence>
<reference evidence="1 2" key="1">
    <citation type="journal article" date="2016" name="Stand. Genomic Sci.">
        <title>Complete genome sequence and genomic characterization of Microcystis panniformis FACHB 1757 by third-generation sequencing.</title>
        <authorList>
            <person name="Zhang J.Y."/>
            <person name="Guan R."/>
            <person name="Zhang H.J."/>
            <person name="Li H."/>
            <person name="Xiao P."/>
            <person name="Yu G.L."/>
            <person name="Du L."/>
            <person name="Cao D.M."/>
            <person name="Zhu B.C."/>
            <person name="Li R.H."/>
            <person name="Lu Z.H."/>
        </authorList>
    </citation>
    <scope>NUCLEOTIDE SEQUENCE [LARGE SCALE GENOMIC DNA]</scope>
    <source>
        <strain evidence="1 2">FACHB-1757</strain>
    </source>
</reference>
<name>A0A0K1RZ84_9CHRO</name>
<dbReference type="EMBL" id="CP011339">
    <property type="protein sequence ID" value="AKV67105.1"/>
    <property type="molecule type" value="Genomic_DNA"/>
</dbReference>
<organism evidence="1 2">
    <name type="scientific">Microcystis panniformis FACHB-1757</name>
    <dbReference type="NCBI Taxonomy" id="1638788"/>
    <lineage>
        <taxon>Bacteria</taxon>
        <taxon>Bacillati</taxon>
        <taxon>Cyanobacteriota</taxon>
        <taxon>Cyanophyceae</taxon>
        <taxon>Oscillatoriophycideae</taxon>
        <taxon>Chroococcales</taxon>
        <taxon>Microcystaceae</taxon>
        <taxon>Microcystis</taxon>
    </lineage>
</organism>
<dbReference type="AlphaFoldDB" id="A0A0K1RZ84"/>
<proteinExistence type="predicted"/>
<dbReference type="KEGG" id="mpk:VL20_1981"/>
<accession>A0A0K1RZ84</accession>
<evidence type="ECO:0000313" key="2">
    <source>
        <dbReference type="Proteomes" id="UP000068167"/>
    </source>
</evidence>
<sequence>MGIAVRFTAARMSMILWSDFIPRKGEYLVEKCSGGIHPTF</sequence>
<keyword evidence="2" id="KW-1185">Reference proteome</keyword>
<dbReference type="PATRIC" id="fig|1638788.3.peg.1991"/>
<dbReference type="Proteomes" id="UP000068167">
    <property type="component" value="Chromosome"/>
</dbReference>
<protein>
    <submittedName>
        <fullName evidence="1">Uncharacterized protein</fullName>
    </submittedName>
</protein>
<gene>
    <name evidence="1" type="ORF">VL20_1981</name>
</gene>